<dbReference type="Gene3D" id="1.10.1370.20">
    <property type="entry name" value="Oligoendopeptidase f, C-terminal domain"/>
    <property type="match status" value="1"/>
</dbReference>
<evidence type="ECO:0000256" key="3">
    <source>
        <dbReference type="ARBA" id="ARBA00022801"/>
    </source>
</evidence>
<proteinExistence type="inferred from homology"/>
<accession>A0A0F7D3Z7</accession>
<evidence type="ECO:0000256" key="1">
    <source>
        <dbReference type="ARBA" id="ARBA00022670"/>
    </source>
</evidence>
<dbReference type="Proteomes" id="UP000183090">
    <property type="component" value="Unassembled WGS sequence"/>
</dbReference>
<dbReference type="Pfam" id="PF01432">
    <property type="entry name" value="Peptidase_M3"/>
    <property type="match status" value="1"/>
</dbReference>
<dbReference type="Pfam" id="PF08439">
    <property type="entry name" value="Peptidase_M3_N"/>
    <property type="match status" value="1"/>
</dbReference>
<comment type="similarity">
    <text evidence="6">Belongs to the peptidase M3B family.</text>
</comment>
<evidence type="ECO:0000256" key="5">
    <source>
        <dbReference type="ARBA" id="ARBA00023049"/>
    </source>
</evidence>
<dbReference type="GO" id="GO:0004222">
    <property type="term" value="F:metalloendopeptidase activity"/>
    <property type="evidence" value="ECO:0007669"/>
    <property type="project" value="UniProtKB-UniRule"/>
</dbReference>
<evidence type="ECO:0000256" key="4">
    <source>
        <dbReference type="ARBA" id="ARBA00022833"/>
    </source>
</evidence>
<dbReference type="Gene3D" id="1.10.287.830">
    <property type="entry name" value="putative peptidase helix hairpin domain like"/>
    <property type="match status" value="1"/>
</dbReference>
<reference evidence="11" key="2">
    <citation type="submission" date="2015-04" db="EMBL/GenBank/DDBJ databases">
        <title>Complete genome sequence of Salinicoccus halodurans strain H3B36, isolated from the Qaidam basin of China.</title>
        <authorList>
            <person name="Ma Y."/>
            <person name="Jiang K."/>
            <person name="Xue Y."/>
        </authorList>
    </citation>
    <scope>NUCLEOTIDE SEQUENCE [LARGE SCALE GENOMIC DNA]</scope>
    <source>
        <strain evidence="11">H3B36</strain>
    </source>
</reference>
<keyword evidence="4 6" id="KW-0862">Zinc</keyword>
<evidence type="ECO:0000259" key="7">
    <source>
        <dbReference type="Pfam" id="PF01432"/>
    </source>
</evidence>
<dbReference type="PANTHER" id="PTHR11804">
    <property type="entry name" value="PROTEASE M3 THIMET OLIGOPEPTIDASE-RELATED"/>
    <property type="match status" value="1"/>
</dbReference>
<evidence type="ECO:0000256" key="6">
    <source>
        <dbReference type="RuleBase" id="RU368091"/>
    </source>
</evidence>
<keyword evidence="3 6" id="KW-0378">Hydrolase</keyword>
<dbReference type="PANTHER" id="PTHR11804:SF84">
    <property type="entry name" value="SACCHAROLYSIN"/>
    <property type="match status" value="1"/>
</dbReference>
<dbReference type="GO" id="GO:0006518">
    <property type="term" value="P:peptide metabolic process"/>
    <property type="evidence" value="ECO:0007669"/>
    <property type="project" value="TreeGrafter"/>
</dbReference>
<dbReference type="EMBL" id="FOTB01000004">
    <property type="protein sequence ID" value="SFK81985.1"/>
    <property type="molecule type" value="Genomic_DNA"/>
</dbReference>
<dbReference type="EC" id="3.4.24.-" evidence="6"/>
<dbReference type="CDD" id="cd09608">
    <property type="entry name" value="M3B_PepF"/>
    <property type="match status" value="1"/>
</dbReference>
<evidence type="ECO:0000313" key="12">
    <source>
        <dbReference type="Proteomes" id="UP000183090"/>
    </source>
</evidence>
<name>A0A0F7D3Z7_9STAP</name>
<feature type="domain" description="Oligopeptidase F N-terminal" evidence="8">
    <location>
        <begin position="113"/>
        <end position="181"/>
    </location>
</feature>
<evidence type="ECO:0000259" key="8">
    <source>
        <dbReference type="Pfam" id="PF08439"/>
    </source>
</evidence>
<dbReference type="InterPro" id="IPR042088">
    <property type="entry name" value="OligoPept_F_C"/>
</dbReference>
<dbReference type="GO" id="GO:0046872">
    <property type="term" value="F:metal ion binding"/>
    <property type="evidence" value="ECO:0007669"/>
    <property type="project" value="UniProtKB-UniRule"/>
</dbReference>
<reference evidence="10 12" key="3">
    <citation type="submission" date="2016-10" db="EMBL/GenBank/DDBJ databases">
        <authorList>
            <person name="Varghese N."/>
            <person name="Submissions S."/>
        </authorList>
    </citation>
    <scope>NUCLEOTIDE SEQUENCE [LARGE SCALE GENOMIC DNA]</scope>
    <source>
        <strain evidence="10 12">CGMCC 1.6501</strain>
    </source>
</reference>
<dbReference type="OrthoDB" id="9766487at2"/>
<dbReference type="RefSeq" id="WP_046789545.1">
    <property type="nucleotide sequence ID" value="NZ_CP011366.1"/>
</dbReference>
<dbReference type="AlphaFoldDB" id="A0A0F7D3Z7"/>
<organism evidence="10 12">
    <name type="scientific">Salinicoccus halodurans</name>
    <dbReference type="NCBI Taxonomy" id="407035"/>
    <lineage>
        <taxon>Bacteria</taxon>
        <taxon>Bacillati</taxon>
        <taxon>Bacillota</taxon>
        <taxon>Bacilli</taxon>
        <taxon>Bacillales</taxon>
        <taxon>Staphylococcaceae</taxon>
        <taxon>Salinicoccus</taxon>
    </lineage>
</organism>
<dbReference type="KEGG" id="shv:AAT16_03440"/>
<keyword evidence="5 6" id="KW-0482">Metalloprotease</keyword>
<gene>
    <name evidence="9" type="ORF">AAT16_03440</name>
    <name evidence="10" type="ORF">SAMN05216235_1833</name>
</gene>
<evidence type="ECO:0000313" key="10">
    <source>
        <dbReference type="EMBL" id="SFK81985.1"/>
    </source>
</evidence>
<keyword evidence="2 6" id="KW-0479">Metal-binding</keyword>
<evidence type="ECO:0000313" key="11">
    <source>
        <dbReference type="Proteomes" id="UP000034029"/>
    </source>
</evidence>
<dbReference type="Proteomes" id="UP000034029">
    <property type="component" value="Chromosome"/>
</dbReference>
<keyword evidence="1 6" id="KW-0645">Protease</keyword>
<reference evidence="9 11" key="1">
    <citation type="journal article" date="2015" name="Int. J. Syst. Evol. Microbiol.">
        <title>Complete genome sequence of Salinicoccus halodurans H3B36, isolated from the Qaidam Basin in China.</title>
        <authorList>
            <person name="Jiang K."/>
            <person name="Xue Y."/>
            <person name="Ma Y."/>
        </authorList>
    </citation>
    <scope>NUCLEOTIDE SEQUENCE [LARGE SCALE GENOMIC DNA]</scope>
    <source>
        <strain evidence="9 11">H3B36</strain>
    </source>
</reference>
<protein>
    <recommendedName>
        <fullName evidence="6">Oligopeptidase F</fullName>
        <ecNumber evidence="6">3.4.24.-</ecNumber>
    </recommendedName>
</protein>
<comment type="function">
    <text evidence="6">Has oligopeptidase activity and degrades a variety of small bioactive peptides.</text>
</comment>
<evidence type="ECO:0000256" key="2">
    <source>
        <dbReference type="ARBA" id="ARBA00022723"/>
    </source>
</evidence>
<sequence>MAKVITRDEQQLENTWNLTSIFESDEAFEQKYKELENRLGEEEKFKGSIDSAETLADALEAEREIDEDVSKIYVYAHLKHDQDTSNDIYSALESKARTLAVKFSTAWSFLVPEIMKIDEETLKSWMEDERLSEFAFDLEKLNKKREHVLSDKEEKLLAQAGEVMAGPSSTYSMFNNADLEFPDAVDSDGNKHALTQGTYIDLLKSQDRELRRSAYENLYTKYGDFKNTLSQTLQGVVNTHVFSAGARGYDSARHQALSNNFIPEAVYDQLIETVNNNLHLMHRYTELRKRLLGLDSLKMYDVYMPMVKDIEFEMSYEEAKDWMLKSLEPMGEEYVSIIREGLENRWVDVYENKGKRSGAYSSGTYGTNPFILMNWQDNVNNLFTLTHEFGHSVHSYYSRQNQPSNMSGYSIFVAEVASNFNEALLADYMYKNLDDSKKKLYLLNEQLEGFKGSVFRQTMFAEFEHKIHSMKEAGEPLTAGVLNEIYGDLNRKYFGDAVDYDDYINVEWARIPHFYMNYYVYQYSTGYAAAASLSKQVLEEGPETAERYVREFLKKGSSDYPIEVLKNAGVDMTTSEPVENAMKVFEKQLDQFEALLEETEI</sequence>
<keyword evidence="11" id="KW-1185">Reference proteome</keyword>
<comment type="cofactor">
    <cofactor evidence="6">
        <name>Zn(2+)</name>
        <dbReference type="ChEBI" id="CHEBI:29105"/>
    </cofactor>
    <text evidence="6">Binds 1 zinc ion.</text>
</comment>
<dbReference type="NCBIfam" id="TIGR00181">
    <property type="entry name" value="pepF"/>
    <property type="match status" value="1"/>
</dbReference>
<evidence type="ECO:0000313" key="9">
    <source>
        <dbReference type="EMBL" id="AKG73355.1"/>
    </source>
</evidence>
<dbReference type="InterPro" id="IPR045090">
    <property type="entry name" value="Pept_M3A_M3B"/>
</dbReference>
<dbReference type="Gene3D" id="1.20.140.70">
    <property type="entry name" value="Oligopeptidase f, N-terminal domain"/>
    <property type="match status" value="1"/>
</dbReference>
<dbReference type="InterPro" id="IPR004438">
    <property type="entry name" value="Peptidase_M3B"/>
</dbReference>
<dbReference type="InterPro" id="IPR013647">
    <property type="entry name" value="OligopepF_N_dom"/>
</dbReference>
<dbReference type="EMBL" id="CP011366">
    <property type="protein sequence ID" value="AKG73355.1"/>
    <property type="molecule type" value="Genomic_DNA"/>
</dbReference>
<dbReference type="InterPro" id="IPR001567">
    <property type="entry name" value="Pept_M3A_M3B_dom"/>
</dbReference>
<dbReference type="SUPFAM" id="SSF55486">
    <property type="entry name" value="Metalloproteases ('zincins'), catalytic domain"/>
    <property type="match status" value="1"/>
</dbReference>
<feature type="domain" description="Peptidase M3A/M3B catalytic" evidence="7">
    <location>
        <begin position="202"/>
        <end position="583"/>
    </location>
</feature>
<dbReference type="GO" id="GO:0006508">
    <property type="term" value="P:proteolysis"/>
    <property type="evidence" value="ECO:0007669"/>
    <property type="project" value="UniProtKB-KW"/>
</dbReference>